<dbReference type="Proteomes" id="UP000182085">
    <property type="component" value="Chromosome I"/>
</dbReference>
<accession>A0AAE8L2N6</accession>
<dbReference type="AlphaFoldDB" id="A0AAE8L2N6"/>
<reference evidence="1 2" key="1">
    <citation type="submission" date="2016-10" db="EMBL/GenBank/DDBJ databases">
        <authorList>
            <person name="Varghese N."/>
            <person name="Submissions S."/>
        </authorList>
    </citation>
    <scope>NUCLEOTIDE SEQUENCE [LARGE SCALE GENOMIC DNA]</scope>
    <source>
        <strain evidence="1 2">BS2777</strain>
    </source>
</reference>
<organism evidence="1 2">
    <name type="scientific">Pseudomonas rhodesiae</name>
    <dbReference type="NCBI Taxonomy" id="76760"/>
    <lineage>
        <taxon>Bacteria</taxon>
        <taxon>Pseudomonadati</taxon>
        <taxon>Pseudomonadota</taxon>
        <taxon>Gammaproteobacteria</taxon>
        <taxon>Pseudomonadales</taxon>
        <taxon>Pseudomonadaceae</taxon>
        <taxon>Pseudomonas</taxon>
    </lineage>
</organism>
<dbReference type="EMBL" id="LT629801">
    <property type="protein sequence ID" value="SDV17387.1"/>
    <property type="molecule type" value="Genomic_DNA"/>
</dbReference>
<gene>
    <name evidence="1" type="ORF">SAMN04490209_6007</name>
</gene>
<evidence type="ECO:0000313" key="1">
    <source>
        <dbReference type="EMBL" id="SDV17387.1"/>
    </source>
</evidence>
<protein>
    <recommendedName>
        <fullName evidence="3">Zinc ribbon domain-containing protein</fullName>
    </recommendedName>
</protein>
<evidence type="ECO:0008006" key="3">
    <source>
        <dbReference type="Google" id="ProtNLM"/>
    </source>
</evidence>
<sequence length="60" mass="6297">MSITNAPLVLYVYRCTVCGQAGKLHLPESSPEVTTACSACGAEVLAEWDGGVELVTDQPD</sequence>
<proteinExistence type="predicted"/>
<dbReference type="RefSeq" id="WP_047882730.1">
    <property type="nucleotide sequence ID" value="NZ_BAAAEG010000002.1"/>
</dbReference>
<keyword evidence="2" id="KW-1185">Reference proteome</keyword>
<evidence type="ECO:0000313" key="2">
    <source>
        <dbReference type="Proteomes" id="UP000182085"/>
    </source>
</evidence>
<name>A0AAE8L2N6_9PSED</name>